<feature type="transmembrane region" description="Helical" evidence="1">
    <location>
        <begin position="36"/>
        <end position="56"/>
    </location>
</feature>
<protein>
    <submittedName>
        <fullName evidence="2">Putative flippase GtrA</fullName>
    </submittedName>
</protein>
<keyword evidence="1" id="KW-0812">Transmembrane</keyword>
<proteinExistence type="predicted"/>
<accession>A0A7X0DMA7</accession>
<dbReference type="GO" id="GO:0000271">
    <property type="term" value="P:polysaccharide biosynthetic process"/>
    <property type="evidence" value="ECO:0007669"/>
    <property type="project" value="InterPro"/>
</dbReference>
<keyword evidence="1" id="KW-0472">Membrane</keyword>
<name>A0A7X0DMA7_NOVIT</name>
<sequence>MSPVTLIVRYSAFAALAMGVNLALQGAVLSVLSGPVGLGCAVVAGTGGGLVVKYLLDKVWIFQDREQGLTAHGRKFLLYTLMGLGTTGLFWATETLFYLLFRTEGMMMVGAALGLTVGYVVKYHLDRAFVFRRSVP</sequence>
<dbReference type="GO" id="GO:0016020">
    <property type="term" value="C:membrane"/>
    <property type="evidence" value="ECO:0007669"/>
    <property type="project" value="UniProtKB-SubCell"/>
</dbReference>
<feature type="transmembrane region" description="Helical" evidence="1">
    <location>
        <begin position="106"/>
        <end position="125"/>
    </location>
</feature>
<dbReference type="RefSeq" id="WP_184263600.1">
    <property type="nucleotide sequence ID" value="NZ_JACIIX010000007.1"/>
</dbReference>
<evidence type="ECO:0000313" key="2">
    <source>
        <dbReference type="EMBL" id="MBB6210780.1"/>
    </source>
</evidence>
<keyword evidence="1" id="KW-1133">Transmembrane helix</keyword>
<dbReference type="Proteomes" id="UP000544872">
    <property type="component" value="Unassembled WGS sequence"/>
</dbReference>
<dbReference type="EMBL" id="JACIIX010000007">
    <property type="protein sequence ID" value="MBB6210780.1"/>
    <property type="molecule type" value="Genomic_DNA"/>
</dbReference>
<feature type="transmembrane region" description="Helical" evidence="1">
    <location>
        <begin position="7"/>
        <end position="24"/>
    </location>
</feature>
<gene>
    <name evidence="2" type="ORF">FHS48_002205</name>
</gene>
<keyword evidence="3" id="KW-1185">Reference proteome</keyword>
<dbReference type="NCBIfam" id="NF037976">
    <property type="entry name" value="gtrA_1"/>
    <property type="match status" value="1"/>
</dbReference>
<dbReference type="AlphaFoldDB" id="A0A7X0DMA7"/>
<evidence type="ECO:0000256" key="1">
    <source>
        <dbReference type="SAM" id="Phobius"/>
    </source>
</evidence>
<reference evidence="2 3" key="1">
    <citation type="submission" date="2020-08" db="EMBL/GenBank/DDBJ databases">
        <title>Genomic Encyclopedia of Type Strains, Phase IV (KMG-IV): sequencing the most valuable type-strain genomes for metagenomic binning, comparative biology and taxonomic classification.</title>
        <authorList>
            <person name="Goeker M."/>
        </authorList>
    </citation>
    <scope>NUCLEOTIDE SEQUENCE [LARGE SCALE GENOMIC DNA]</scope>
    <source>
        <strain evidence="2 3">DSM 11590</strain>
    </source>
</reference>
<evidence type="ECO:0000313" key="3">
    <source>
        <dbReference type="Proteomes" id="UP000544872"/>
    </source>
</evidence>
<comment type="caution">
    <text evidence="2">The sequence shown here is derived from an EMBL/GenBank/DDBJ whole genome shotgun (WGS) entry which is preliminary data.</text>
</comment>
<feature type="transmembrane region" description="Helical" evidence="1">
    <location>
        <begin position="76"/>
        <end position="100"/>
    </location>
</feature>
<organism evidence="2 3">
    <name type="scientific">Novispirillum itersonii</name>
    <name type="common">Aquaspirillum itersonii</name>
    <dbReference type="NCBI Taxonomy" id="189"/>
    <lineage>
        <taxon>Bacteria</taxon>
        <taxon>Pseudomonadati</taxon>
        <taxon>Pseudomonadota</taxon>
        <taxon>Alphaproteobacteria</taxon>
        <taxon>Rhodospirillales</taxon>
        <taxon>Novispirillaceae</taxon>
        <taxon>Novispirillum</taxon>
    </lineage>
</organism>